<name>A0ABW4X7Z5_9ACTN</name>
<dbReference type="SUPFAM" id="SSF55781">
    <property type="entry name" value="GAF domain-like"/>
    <property type="match status" value="1"/>
</dbReference>
<evidence type="ECO:0000313" key="1">
    <source>
        <dbReference type="EMBL" id="MFD2091209.1"/>
    </source>
</evidence>
<gene>
    <name evidence="1" type="ORF">ACFSHS_06425</name>
</gene>
<evidence type="ECO:0000313" key="2">
    <source>
        <dbReference type="Proteomes" id="UP001597402"/>
    </source>
</evidence>
<keyword evidence="1" id="KW-0418">Kinase</keyword>
<dbReference type="GO" id="GO:0016301">
    <property type="term" value="F:kinase activity"/>
    <property type="evidence" value="ECO:0007669"/>
    <property type="project" value="UniProtKB-KW"/>
</dbReference>
<dbReference type="Proteomes" id="UP001597402">
    <property type="component" value="Unassembled WGS sequence"/>
</dbReference>
<dbReference type="Gene3D" id="3.30.450.40">
    <property type="match status" value="1"/>
</dbReference>
<reference evidence="2" key="1">
    <citation type="journal article" date="2019" name="Int. J. Syst. Evol. Microbiol.">
        <title>The Global Catalogue of Microorganisms (GCM) 10K type strain sequencing project: providing services to taxonomists for standard genome sequencing and annotation.</title>
        <authorList>
            <consortium name="The Broad Institute Genomics Platform"/>
            <consortium name="The Broad Institute Genome Sequencing Center for Infectious Disease"/>
            <person name="Wu L."/>
            <person name="Ma J."/>
        </authorList>
    </citation>
    <scope>NUCLEOTIDE SEQUENCE [LARGE SCALE GENOMIC DNA]</scope>
    <source>
        <strain evidence="2">JCM 3338</strain>
    </source>
</reference>
<proteinExistence type="predicted"/>
<dbReference type="EMBL" id="JBHUHP010000006">
    <property type="protein sequence ID" value="MFD2091209.1"/>
    <property type="molecule type" value="Genomic_DNA"/>
</dbReference>
<comment type="caution">
    <text evidence="1">The sequence shown here is derived from an EMBL/GenBank/DDBJ whole genome shotgun (WGS) entry which is preliminary data.</text>
</comment>
<dbReference type="InterPro" id="IPR029016">
    <property type="entry name" value="GAF-like_dom_sf"/>
</dbReference>
<protein>
    <submittedName>
        <fullName evidence="1">Histidine kinase</fullName>
    </submittedName>
</protein>
<organism evidence="1 2">
    <name type="scientific">Blastococcus deserti</name>
    <dbReference type="NCBI Taxonomy" id="2259033"/>
    <lineage>
        <taxon>Bacteria</taxon>
        <taxon>Bacillati</taxon>
        <taxon>Actinomycetota</taxon>
        <taxon>Actinomycetes</taxon>
        <taxon>Geodermatophilales</taxon>
        <taxon>Geodermatophilaceae</taxon>
        <taxon>Blastococcus</taxon>
    </lineage>
</organism>
<keyword evidence="2" id="KW-1185">Reference proteome</keyword>
<dbReference type="RefSeq" id="WP_376873266.1">
    <property type="nucleotide sequence ID" value="NZ_JBHUHP010000006.1"/>
</dbReference>
<accession>A0ABW4X7Z5</accession>
<keyword evidence="1" id="KW-0808">Transferase</keyword>
<sequence>MAPWTDWLSAAEGALRFLHEYAGWDIWVVTHVEGDRQIVVRAFPEVWVRPGTELPWAQSFCRQMIEGNAPRVATVTAAVPEYASRASGPIRDIAAYVGVPLLTGDLELFGTLCGIAFRAKPRSAARELHLVEMTARMLNTLMASDLPGPTALDLAGALPHQG</sequence>